<evidence type="ECO:0000256" key="1">
    <source>
        <dbReference type="ARBA" id="ARBA00022729"/>
    </source>
</evidence>
<dbReference type="STRING" id="742743.HMPREF9453_01167"/>
<dbReference type="HOGENOM" id="CLU_017028_7_0_9"/>
<dbReference type="GO" id="GO:0043190">
    <property type="term" value="C:ATP-binding cassette (ABC) transporter complex"/>
    <property type="evidence" value="ECO:0007669"/>
    <property type="project" value="InterPro"/>
</dbReference>
<dbReference type="OrthoDB" id="137511at2"/>
<feature type="chain" id="PRO_5003549142" description="Solute-binding protein family 5 domain-containing protein" evidence="2">
    <location>
        <begin position="23"/>
        <end position="528"/>
    </location>
</feature>
<dbReference type="InterPro" id="IPR039424">
    <property type="entry name" value="SBP_5"/>
</dbReference>
<dbReference type="CDD" id="cd08512">
    <property type="entry name" value="PBP2_NikA_DppA_OppA_like_7"/>
    <property type="match status" value="1"/>
</dbReference>
<dbReference type="Gene3D" id="3.40.190.10">
    <property type="entry name" value="Periplasmic binding protein-like II"/>
    <property type="match status" value="1"/>
</dbReference>
<dbReference type="RefSeq" id="WP_008859661.1">
    <property type="nucleotide sequence ID" value="NZ_JH591188.1"/>
</dbReference>
<evidence type="ECO:0000313" key="5">
    <source>
        <dbReference type="Proteomes" id="UP000003277"/>
    </source>
</evidence>
<dbReference type="Gene3D" id="3.90.76.10">
    <property type="entry name" value="Dipeptide-binding Protein, Domain 1"/>
    <property type="match status" value="1"/>
</dbReference>
<dbReference type="GO" id="GO:0030288">
    <property type="term" value="C:outer membrane-bounded periplasmic space"/>
    <property type="evidence" value="ECO:0007669"/>
    <property type="project" value="TreeGrafter"/>
</dbReference>
<accession>H1D0M9</accession>
<dbReference type="PATRIC" id="fig|742743.3.peg.1186"/>
<dbReference type="PROSITE" id="PS51257">
    <property type="entry name" value="PROKAR_LIPOPROTEIN"/>
    <property type="match status" value="1"/>
</dbReference>
<dbReference type="Gene3D" id="3.10.105.10">
    <property type="entry name" value="Dipeptide-binding Protein, Domain 3"/>
    <property type="match status" value="1"/>
</dbReference>
<dbReference type="InterPro" id="IPR000914">
    <property type="entry name" value="SBP_5_dom"/>
</dbReference>
<protein>
    <recommendedName>
        <fullName evidence="3">Solute-binding protein family 5 domain-containing protein</fullName>
    </recommendedName>
</protein>
<feature type="signal peptide" evidence="2">
    <location>
        <begin position="1"/>
        <end position="22"/>
    </location>
</feature>
<keyword evidence="1 2" id="KW-0732">Signal</keyword>
<dbReference type="EMBL" id="ADLT01000038">
    <property type="protein sequence ID" value="EHO62908.1"/>
    <property type="molecule type" value="Genomic_DNA"/>
</dbReference>
<reference evidence="4 5" key="1">
    <citation type="submission" date="2011-11" db="EMBL/GenBank/DDBJ databases">
        <title>The Genome Sequence of Dialister succinatiphilus YIT 11850.</title>
        <authorList>
            <consortium name="The Broad Institute Genome Sequencing Platform"/>
            <person name="Earl A."/>
            <person name="Ward D."/>
            <person name="Feldgarden M."/>
            <person name="Gevers D."/>
            <person name="Morotomi M."/>
            <person name="Young S.K."/>
            <person name="Zeng Q."/>
            <person name="Gargeya S."/>
            <person name="Fitzgerald M."/>
            <person name="Haas B."/>
            <person name="Abouelleil A."/>
            <person name="Alvarado L."/>
            <person name="Arachchi H.M."/>
            <person name="Berlin A."/>
            <person name="Brown A."/>
            <person name="Chapman S.B."/>
            <person name="Dunbar C."/>
            <person name="Gearin G."/>
            <person name="Goldberg J."/>
            <person name="Griggs A."/>
            <person name="Gujja S."/>
            <person name="Heiman D."/>
            <person name="Howarth C."/>
            <person name="Lui A."/>
            <person name="MacDonald P.J.P."/>
            <person name="Montmayeur A."/>
            <person name="Murphy C."/>
            <person name="Neiman D."/>
            <person name="Pearson M."/>
            <person name="Priest M."/>
            <person name="Roberts A."/>
            <person name="Saif S."/>
            <person name="Shea T."/>
            <person name="Sisk P."/>
            <person name="Stolte C."/>
            <person name="Sykes S."/>
            <person name="Wortman J."/>
            <person name="Nusbaum C."/>
            <person name="Birren B."/>
        </authorList>
    </citation>
    <scope>NUCLEOTIDE SEQUENCE [LARGE SCALE GENOMIC DNA]</scope>
    <source>
        <strain evidence="4 5">YIT 11850</strain>
    </source>
</reference>
<dbReference type="GO" id="GO:0042938">
    <property type="term" value="P:dipeptide transport"/>
    <property type="evidence" value="ECO:0007669"/>
    <property type="project" value="TreeGrafter"/>
</dbReference>
<comment type="caution">
    <text evidence="4">The sequence shown here is derived from an EMBL/GenBank/DDBJ whole genome shotgun (WGS) entry which is preliminary data.</text>
</comment>
<evidence type="ECO:0000259" key="3">
    <source>
        <dbReference type="Pfam" id="PF00496"/>
    </source>
</evidence>
<dbReference type="GO" id="GO:1904680">
    <property type="term" value="F:peptide transmembrane transporter activity"/>
    <property type="evidence" value="ECO:0007669"/>
    <property type="project" value="TreeGrafter"/>
</dbReference>
<dbReference type="SUPFAM" id="SSF53850">
    <property type="entry name" value="Periplasmic binding protein-like II"/>
    <property type="match status" value="1"/>
</dbReference>
<dbReference type="Proteomes" id="UP000003277">
    <property type="component" value="Unassembled WGS sequence"/>
</dbReference>
<organism evidence="4 5">
    <name type="scientific">Dialister succinatiphilus YIT 11850</name>
    <dbReference type="NCBI Taxonomy" id="742743"/>
    <lineage>
        <taxon>Bacteria</taxon>
        <taxon>Bacillati</taxon>
        <taxon>Bacillota</taxon>
        <taxon>Negativicutes</taxon>
        <taxon>Veillonellales</taxon>
        <taxon>Veillonellaceae</taxon>
        <taxon>Dialister</taxon>
    </lineage>
</organism>
<proteinExistence type="predicted"/>
<evidence type="ECO:0000313" key="4">
    <source>
        <dbReference type="EMBL" id="EHO62908.1"/>
    </source>
</evidence>
<dbReference type="PANTHER" id="PTHR30290">
    <property type="entry name" value="PERIPLASMIC BINDING COMPONENT OF ABC TRANSPORTER"/>
    <property type="match status" value="1"/>
</dbReference>
<dbReference type="eggNOG" id="COG0747">
    <property type="taxonomic scope" value="Bacteria"/>
</dbReference>
<gene>
    <name evidence="4" type="ORF">HMPREF9453_01167</name>
</gene>
<dbReference type="InterPro" id="IPR030678">
    <property type="entry name" value="Peptide/Ni-bd"/>
</dbReference>
<dbReference type="AlphaFoldDB" id="H1D0M9"/>
<dbReference type="PANTHER" id="PTHR30290:SF38">
    <property type="entry name" value="D,D-DIPEPTIDE-BINDING PERIPLASMIC PROTEIN DDPA-RELATED"/>
    <property type="match status" value="1"/>
</dbReference>
<dbReference type="PIRSF" id="PIRSF002741">
    <property type="entry name" value="MppA"/>
    <property type="match status" value="1"/>
</dbReference>
<dbReference type="Pfam" id="PF00496">
    <property type="entry name" value="SBP_bac_5"/>
    <property type="match status" value="1"/>
</dbReference>
<sequence length="528" mass="58550">MKKLLKAVLTGSLLGLTVLGFAGCGGQSGSSSSGGSVPKDTIVVGMAVDPETLDPAVTMDNKGWQITYPAYERLVKYKVADGKATTEVEPSLAKSWTVSDDGLTWTFTLNEGHKFADGSPVDAKAVKFSIERVQKMKKGPSDYFKVVKSIETPDDKTVIFQLDKPFAPFLYTLAVNGSSIVNPKVMDQAKDNDMGSSYLATHTMGSGAYEITSYTPSQSIKLDVQKNYAGKAPSIKHILFNSIKDPSAQRLQLEKGDIDIAEGIPMDQIDQLKDNKAIHIYEDPSLLCSIVYLNNQKLPTSNKVFRQALSYAIDYNAIIDGAVKGRGQQLTSAVPEGMWGKDESIKGYSYNLDKAKELLAKSGENVTEINLLYSGHAAFDEAEALIIQNNLQQLGIKVNLEKVAWATFRQRADKGDFQMALGTWSPDYSDPQFFLSYWLDSSYWGLPGNRSFYKNDEVDKLLREAEVMTDKDGRTDIYKKVQHIAFDDAPYLFLFQTKVLTPMRANIKGFAYNPMLDSMFDFEHLSKE</sequence>
<keyword evidence="5" id="KW-1185">Reference proteome</keyword>
<feature type="domain" description="Solute-binding protein family 5" evidence="3">
    <location>
        <begin position="87"/>
        <end position="443"/>
    </location>
</feature>
<name>H1D0M9_9FIRM</name>
<evidence type="ECO:0000256" key="2">
    <source>
        <dbReference type="SAM" id="SignalP"/>
    </source>
</evidence>